<comment type="caution">
    <text evidence="2">The sequence shown here is derived from an EMBL/GenBank/DDBJ whole genome shotgun (WGS) entry which is preliminary data.</text>
</comment>
<dbReference type="Proteomes" id="UP000006250">
    <property type="component" value="Unassembled WGS sequence"/>
</dbReference>
<keyword evidence="1" id="KW-0732">Signal</keyword>
<name>E1K0A5_SOLFR</name>
<evidence type="ECO:0000313" key="3">
    <source>
        <dbReference type="Proteomes" id="UP000006250"/>
    </source>
</evidence>
<feature type="chain" id="PRO_5003148071" description="Lipoprotein" evidence="1">
    <location>
        <begin position="25"/>
        <end position="163"/>
    </location>
</feature>
<feature type="signal peptide" evidence="1">
    <location>
        <begin position="1"/>
        <end position="24"/>
    </location>
</feature>
<dbReference type="OrthoDB" id="5453901at2"/>
<gene>
    <name evidence="2" type="ORF">DesfrDRAFT_3305</name>
</gene>
<evidence type="ECO:0000256" key="1">
    <source>
        <dbReference type="SAM" id="SignalP"/>
    </source>
</evidence>
<dbReference type="eggNOG" id="ENOG5033GTV">
    <property type="taxonomic scope" value="Bacteria"/>
</dbReference>
<sequence precursor="true">MYPILRAVLIALALSTLAAGPALAQAKAPAPQAATAPANSPAKKDDQGAKKIPVAIEHDDSDPLGARLAYRLKEMLGRSSLMQPSGKDEKKIVIAIKTKEEFPGRPNVASIYSISWLFSSKEGSLKYFLTSEAGIVDAPGMDQTAEEILGKTDKLATTYGYLF</sequence>
<keyword evidence="3" id="KW-1185">Reference proteome</keyword>
<evidence type="ECO:0000313" key="2">
    <source>
        <dbReference type="EMBL" id="EFL49936.1"/>
    </source>
</evidence>
<accession>E1K0A5</accession>
<dbReference type="RefSeq" id="WP_005995741.1">
    <property type="nucleotide sequence ID" value="NZ_AECZ01000029.1"/>
</dbReference>
<dbReference type="EMBL" id="AECZ01000029">
    <property type="protein sequence ID" value="EFL49936.1"/>
    <property type="molecule type" value="Genomic_DNA"/>
</dbReference>
<protein>
    <recommendedName>
        <fullName evidence="4">Lipoprotein</fullName>
    </recommendedName>
</protein>
<reference evidence="2 3" key="1">
    <citation type="submission" date="2010-08" db="EMBL/GenBank/DDBJ databases">
        <title>The draft genome of Desulfovibrio fructosovorans JJ.</title>
        <authorList>
            <consortium name="US DOE Joint Genome Institute (JGI-PGF)"/>
            <person name="Lucas S."/>
            <person name="Copeland A."/>
            <person name="Lapidus A."/>
            <person name="Cheng J.-F."/>
            <person name="Bruce D."/>
            <person name="Goodwin L."/>
            <person name="Pitluck S."/>
            <person name="Land M.L."/>
            <person name="Hauser L."/>
            <person name="Chang Y.-J."/>
            <person name="Jeffries C."/>
            <person name="Wall J.D."/>
            <person name="Stahl D.A."/>
            <person name="Arkin A.P."/>
            <person name="Dehal P."/>
            <person name="Stolyar S.M."/>
            <person name="Hazen T.C."/>
            <person name="Woyke T.J."/>
        </authorList>
    </citation>
    <scope>NUCLEOTIDE SEQUENCE [LARGE SCALE GENOMIC DNA]</scope>
    <source>
        <strain evidence="2 3">JJ</strain>
    </source>
</reference>
<organism evidence="2 3">
    <name type="scientific">Solidesulfovibrio fructosivorans JJ]</name>
    <dbReference type="NCBI Taxonomy" id="596151"/>
    <lineage>
        <taxon>Bacteria</taxon>
        <taxon>Pseudomonadati</taxon>
        <taxon>Thermodesulfobacteriota</taxon>
        <taxon>Desulfovibrionia</taxon>
        <taxon>Desulfovibrionales</taxon>
        <taxon>Desulfovibrionaceae</taxon>
        <taxon>Solidesulfovibrio</taxon>
    </lineage>
</organism>
<proteinExistence type="predicted"/>
<evidence type="ECO:0008006" key="4">
    <source>
        <dbReference type="Google" id="ProtNLM"/>
    </source>
</evidence>
<dbReference type="AlphaFoldDB" id="E1K0A5"/>